<protein>
    <submittedName>
        <fullName evidence="2">Protease complex subunit PrcB family protein</fullName>
    </submittedName>
</protein>
<sequence length="144" mass="16089">MKKYPMKRKGTRWPEVLLFCLLFVFLLAGCGKGNGSADKEKLDFTVVEEAEIPEELKSIIEEKKEAEFKLTYTCDGALYLVVGIGKQATGGYSISVKDLYLQDGSVCLETESMGPSQGEDVSKTPSFPYIVLKLQYREEPVVFL</sequence>
<feature type="domain" description="PrcB C-terminal" evidence="1">
    <location>
        <begin position="78"/>
        <end position="134"/>
    </location>
</feature>
<dbReference type="EMBL" id="CP060634">
    <property type="protein sequence ID" value="QNM04386.1"/>
    <property type="molecule type" value="Genomic_DNA"/>
</dbReference>
<keyword evidence="2" id="KW-0645">Protease</keyword>
<evidence type="ECO:0000259" key="1">
    <source>
        <dbReference type="Pfam" id="PF14343"/>
    </source>
</evidence>
<dbReference type="AlphaFoldDB" id="A0A7G9G0Q4"/>
<dbReference type="InterPro" id="IPR025748">
    <property type="entry name" value="PrcB_C_dom"/>
</dbReference>
<dbReference type="PROSITE" id="PS51257">
    <property type="entry name" value="PROKAR_LIPOPROTEIN"/>
    <property type="match status" value="1"/>
</dbReference>
<dbReference type="KEGG" id="qdo:H9Q78_07740"/>
<evidence type="ECO:0000313" key="2">
    <source>
        <dbReference type="EMBL" id="QNM04386.1"/>
    </source>
</evidence>
<evidence type="ECO:0000313" key="3">
    <source>
        <dbReference type="Proteomes" id="UP000515823"/>
    </source>
</evidence>
<organism evidence="2 3">
    <name type="scientific">Qiania dongpingensis</name>
    <dbReference type="NCBI Taxonomy" id="2763669"/>
    <lineage>
        <taxon>Bacteria</taxon>
        <taxon>Bacillati</taxon>
        <taxon>Bacillota</taxon>
        <taxon>Clostridia</taxon>
        <taxon>Lachnospirales</taxon>
        <taxon>Lachnospiraceae</taxon>
        <taxon>Qiania</taxon>
    </lineage>
</organism>
<gene>
    <name evidence="2" type="ORF">H9Q78_07740</name>
</gene>
<keyword evidence="2" id="KW-0378">Hydrolase</keyword>
<dbReference type="RefSeq" id="WP_249300711.1">
    <property type="nucleotide sequence ID" value="NZ_CP060634.1"/>
</dbReference>
<keyword evidence="3" id="KW-1185">Reference proteome</keyword>
<proteinExistence type="predicted"/>
<dbReference type="GO" id="GO:0008233">
    <property type="term" value="F:peptidase activity"/>
    <property type="evidence" value="ECO:0007669"/>
    <property type="project" value="UniProtKB-KW"/>
</dbReference>
<reference evidence="2 3" key="1">
    <citation type="submission" date="2020-08" db="EMBL/GenBank/DDBJ databases">
        <authorList>
            <person name="Liu C."/>
            <person name="Sun Q."/>
        </authorList>
    </citation>
    <scope>NUCLEOTIDE SEQUENCE [LARGE SCALE GENOMIC DNA]</scope>
    <source>
        <strain evidence="2 3">NSJ-38</strain>
    </source>
</reference>
<dbReference type="GO" id="GO:0006508">
    <property type="term" value="P:proteolysis"/>
    <property type="evidence" value="ECO:0007669"/>
    <property type="project" value="UniProtKB-KW"/>
</dbReference>
<name>A0A7G9G0Q4_9FIRM</name>
<accession>A0A7G9G0Q4</accession>
<dbReference type="Proteomes" id="UP000515823">
    <property type="component" value="Chromosome"/>
</dbReference>
<dbReference type="Pfam" id="PF14343">
    <property type="entry name" value="PrcB_C"/>
    <property type="match status" value="1"/>
</dbReference>